<protein>
    <recommendedName>
        <fullName evidence="3">Methyltransferase domain-containing protein</fullName>
    </recommendedName>
</protein>
<gene>
    <name evidence="1" type="ORF">A2649_02700</name>
</gene>
<dbReference type="Pfam" id="PF13489">
    <property type="entry name" value="Methyltransf_23"/>
    <property type="match status" value="1"/>
</dbReference>
<dbReference type="STRING" id="1802661.A2649_02700"/>
<organism evidence="1 2">
    <name type="scientific">Candidatus Yanofskybacteria bacterium RIFCSPHIGHO2_01_FULL_41_26</name>
    <dbReference type="NCBI Taxonomy" id="1802661"/>
    <lineage>
        <taxon>Bacteria</taxon>
        <taxon>Candidatus Yanofskyibacteriota</taxon>
    </lineage>
</organism>
<accession>A0A1F8ECC8</accession>
<evidence type="ECO:0008006" key="3">
    <source>
        <dbReference type="Google" id="ProtNLM"/>
    </source>
</evidence>
<dbReference type="CDD" id="cd02440">
    <property type="entry name" value="AdoMet_MTases"/>
    <property type="match status" value="1"/>
</dbReference>
<sequence length="206" mass="23456">MKNSLIIHKNTYDALSAEYEARVEDLRPVTENSMSYFSRYIKSDGRILDIGCGVGLAISVLNKKGFQATGIEISSKMADYARKRNPASDIIVGDFLTTEFSKKFNGVLAFAFIHLFPKKQIPGMFEKISSVLTSGGVALVSSTESSESKEGWYIKEGFSKKEKRFRKFWTEQELRESIEKADFKIIDLKKFNDPFGKIWMDFVIQK</sequence>
<dbReference type="SUPFAM" id="SSF53335">
    <property type="entry name" value="S-adenosyl-L-methionine-dependent methyltransferases"/>
    <property type="match status" value="1"/>
</dbReference>
<reference evidence="1 2" key="1">
    <citation type="journal article" date="2016" name="Nat. Commun.">
        <title>Thousands of microbial genomes shed light on interconnected biogeochemical processes in an aquifer system.</title>
        <authorList>
            <person name="Anantharaman K."/>
            <person name="Brown C.T."/>
            <person name="Hug L.A."/>
            <person name="Sharon I."/>
            <person name="Castelle C.J."/>
            <person name="Probst A.J."/>
            <person name="Thomas B.C."/>
            <person name="Singh A."/>
            <person name="Wilkins M.J."/>
            <person name="Karaoz U."/>
            <person name="Brodie E.L."/>
            <person name="Williams K.H."/>
            <person name="Hubbard S.S."/>
            <person name="Banfield J.F."/>
        </authorList>
    </citation>
    <scope>NUCLEOTIDE SEQUENCE [LARGE SCALE GENOMIC DNA]</scope>
</reference>
<dbReference type="Gene3D" id="3.40.50.150">
    <property type="entry name" value="Vaccinia Virus protein VP39"/>
    <property type="match status" value="1"/>
</dbReference>
<proteinExistence type="predicted"/>
<dbReference type="PANTHER" id="PTHR43861">
    <property type="entry name" value="TRANS-ACONITATE 2-METHYLTRANSFERASE-RELATED"/>
    <property type="match status" value="1"/>
</dbReference>
<name>A0A1F8ECC8_9BACT</name>
<evidence type="ECO:0000313" key="2">
    <source>
        <dbReference type="Proteomes" id="UP000176893"/>
    </source>
</evidence>
<dbReference type="EMBL" id="MGJB01000015">
    <property type="protein sequence ID" value="OGM98462.1"/>
    <property type="molecule type" value="Genomic_DNA"/>
</dbReference>
<dbReference type="InterPro" id="IPR029063">
    <property type="entry name" value="SAM-dependent_MTases_sf"/>
</dbReference>
<comment type="caution">
    <text evidence="1">The sequence shown here is derived from an EMBL/GenBank/DDBJ whole genome shotgun (WGS) entry which is preliminary data.</text>
</comment>
<dbReference type="Proteomes" id="UP000176893">
    <property type="component" value="Unassembled WGS sequence"/>
</dbReference>
<evidence type="ECO:0000313" key="1">
    <source>
        <dbReference type="EMBL" id="OGM98462.1"/>
    </source>
</evidence>
<dbReference type="AlphaFoldDB" id="A0A1F8ECC8"/>